<dbReference type="EMBL" id="JADGJW010000302">
    <property type="protein sequence ID" value="KAJ3220444.1"/>
    <property type="molecule type" value="Genomic_DNA"/>
</dbReference>
<proteinExistence type="predicted"/>
<keyword evidence="2" id="KW-0472">Membrane</keyword>
<sequence>MEVEGTTIQQQYDVFGIFVSFWTAVTGTYTAVQVLNRLIIVYRFYIAVHAKELSRNLPKDSRFKMLYIYYFLNKKLFFYLFLTSLSFGACGIWGMHFCAMYALKIVAFKTTERINYAVDPYSDSNTLITKEIEVFYDIYQTFFSLIVAVIAVYCGMIISALGSGMLYLPSDKGKLGDILRDYGNEEAKKMVSDMPMTLLGSLLQRKKLNNRLSIVAKPESDSNRNSITRSDLTSKKKPSFTYSTLEKNENPSTTSRNKGDSNKISNSSSPTIEELNSVSREVPNSYNSVQKKTLKLLNSPNNSNRSLSILNSIGNKTSSTSATNIYIHLNGSKNTFFARPEKNPEEGVAGISNEEKKNVEMKPVRPLLLIQDEEKQMASHGNKDKVGVVLNLQKICLMDLNTLRKAMFILGCVVTGLGVSAMHFSGVAAMNTAKFSMIFRWRMVLVASALGVIVATVGLWILFFLKGPIPRFICPVIIAVAVLSMHYVGMYAMNFKSTTDPFETDYNLYIEELPRSMISGRSINLIRNHFSYTIQLIIIIIIQNVS</sequence>
<gene>
    <name evidence="4" type="ORF">HK099_004350</name>
</gene>
<accession>A0AAD5U3S6</accession>
<feature type="transmembrane region" description="Helical" evidence="2">
    <location>
        <begin position="441"/>
        <end position="465"/>
    </location>
</feature>
<reference evidence="4" key="1">
    <citation type="submission" date="2020-05" db="EMBL/GenBank/DDBJ databases">
        <title>Phylogenomic resolution of chytrid fungi.</title>
        <authorList>
            <person name="Stajich J.E."/>
            <person name="Amses K."/>
            <person name="Simmons R."/>
            <person name="Seto K."/>
            <person name="Myers J."/>
            <person name="Bonds A."/>
            <person name="Quandt C.A."/>
            <person name="Barry K."/>
            <person name="Liu P."/>
            <person name="Grigoriev I."/>
            <person name="Longcore J.E."/>
            <person name="James T.Y."/>
        </authorList>
    </citation>
    <scope>NUCLEOTIDE SEQUENCE</scope>
    <source>
        <strain evidence="4">JEL0476</strain>
    </source>
</reference>
<feature type="domain" description="MHYT" evidence="3">
    <location>
        <begin position="416"/>
        <end position="471"/>
    </location>
</feature>
<feature type="transmembrane region" description="Helical" evidence="2">
    <location>
        <begin position="76"/>
        <end position="103"/>
    </location>
</feature>
<dbReference type="Proteomes" id="UP001211065">
    <property type="component" value="Unassembled WGS sequence"/>
</dbReference>
<dbReference type="Pfam" id="PF03707">
    <property type="entry name" value="MHYT"/>
    <property type="match status" value="2"/>
</dbReference>
<organism evidence="4 5">
    <name type="scientific">Clydaea vesicula</name>
    <dbReference type="NCBI Taxonomy" id="447962"/>
    <lineage>
        <taxon>Eukaryota</taxon>
        <taxon>Fungi</taxon>
        <taxon>Fungi incertae sedis</taxon>
        <taxon>Chytridiomycota</taxon>
        <taxon>Chytridiomycota incertae sedis</taxon>
        <taxon>Chytridiomycetes</taxon>
        <taxon>Lobulomycetales</taxon>
        <taxon>Lobulomycetaceae</taxon>
        <taxon>Clydaea</taxon>
    </lineage>
</organism>
<dbReference type="PANTHER" id="PTHR35152:SF1">
    <property type="entry name" value="DOMAIN SIGNALLING PROTEIN, PUTATIVE (AFU_ORTHOLOGUE AFUA_5G11310)-RELATED"/>
    <property type="match status" value="1"/>
</dbReference>
<evidence type="ECO:0000313" key="5">
    <source>
        <dbReference type="Proteomes" id="UP001211065"/>
    </source>
</evidence>
<feature type="region of interest" description="Disordered" evidence="1">
    <location>
        <begin position="217"/>
        <end position="285"/>
    </location>
</feature>
<feature type="transmembrane region" description="Helical" evidence="2">
    <location>
        <begin position="407"/>
        <end position="429"/>
    </location>
</feature>
<dbReference type="AlphaFoldDB" id="A0AAD5U3S6"/>
<evidence type="ECO:0000259" key="3">
    <source>
        <dbReference type="Pfam" id="PF03707"/>
    </source>
</evidence>
<evidence type="ECO:0000256" key="1">
    <source>
        <dbReference type="SAM" id="MobiDB-lite"/>
    </source>
</evidence>
<dbReference type="InterPro" id="IPR005330">
    <property type="entry name" value="MHYT_dom"/>
</dbReference>
<feature type="transmembrane region" description="Helical" evidence="2">
    <location>
        <begin position="472"/>
        <end position="493"/>
    </location>
</feature>
<evidence type="ECO:0000313" key="4">
    <source>
        <dbReference type="EMBL" id="KAJ3220444.1"/>
    </source>
</evidence>
<name>A0AAD5U3S6_9FUNG</name>
<dbReference type="PANTHER" id="PTHR35152">
    <property type="entry name" value="DOMAIN SIGNALLING PROTEIN, PUTATIVE (AFU_ORTHOLOGUE AFUA_5G11310)-RELATED"/>
    <property type="match status" value="1"/>
</dbReference>
<keyword evidence="2" id="KW-0812">Transmembrane</keyword>
<comment type="caution">
    <text evidence="4">The sequence shown here is derived from an EMBL/GenBank/DDBJ whole genome shotgun (WGS) entry which is preliminary data.</text>
</comment>
<evidence type="ECO:0000256" key="2">
    <source>
        <dbReference type="SAM" id="Phobius"/>
    </source>
</evidence>
<feature type="domain" description="MHYT" evidence="3">
    <location>
        <begin position="90"/>
        <end position="159"/>
    </location>
</feature>
<feature type="transmembrane region" description="Helical" evidence="2">
    <location>
        <begin position="12"/>
        <end position="32"/>
    </location>
</feature>
<feature type="transmembrane region" description="Helical" evidence="2">
    <location>
        <begin position="142"/>
        <end position="168"/>
    </location>
</feature>
<feature type="transmembrane region" description="Helical" evidence="2">
    <location>
        <begin position="529"/>
        <end position="545"/>
    </location>
</feature>
<keyword evidence="2" id="KW-1133">Transmembrane helix</keyword>
<protein>
    <recommendedName>
        <fullName evidence="3">MHYT domain-containing protein</fullName>
    </recommendedName>
</protein>
<feature type="compositionally biased region" description="Polar residues" evidence="1">
    <location>
        <begin position="240"/>
        <end position="285"/>
    </location>
</feature>
<keyword evidence="5" id="KW-1185">Reference proteome</keyword>